<dbReference type="Pfam" id="PF20580">
    <property type="entry name" value="DUF6784"/>
    <property type="match status" value="1"/>
</dbReference>
<feature type="transmembrane region" description="Helical" evidence="1">
    <location>
        <begin position="99"/>
        <end position="119"/>
    </location>
</feature>
<dbReference type="Pfam" id="PF20581">
    <property type="entry name" value="DUF6785"/>
    <property type="match status" value="1"/>
</dbReference>
<reference evidence="4" key="1">
    <citation type="journal article" date="2015" name="Nature">
        <title>Complex archaea that bridge the gap between prokaryotes and eukaryotes.</title>
        <authorList>
            <person name="Spang A."/>
            <person name="Saw J.H."/>
            <person name="Jorgensen S.L."/>
            <person name="Zaremba-Niedzwiedzka K."/>
            <person name="Martijn J."/>
            <person name="Lind A.E."/>
            <person name="van Eijk R."/>
            <person name="Schleper C."/>
            <person name="Guy L."/>
            <person name="Ettema T.J."/>
        </authorList>
    </citation>
    <scope>NUCLEOTIDE SEQUENCE</scope>
</reference>
<feature type="domain" description="DUF6784" evidence="2">
    <location>
        <begin position="219"/>
        <end position="306"/>
    </location>
</feature>
<feature type="transmembrane region" description="Helical" evidence="1">
    <location>
        <begin position="73"/>
        <end position="93"/>
    </location>
</feature>
<feature type="transmembrane region" description="Helical" evidence="1">
    <location>
        <begin position="218"/>
        <end position="235"/>
    </location>
</feature>
<proteinExistence type="predicted"/>
<feature type="transmembrane region" description="Helical" evidence="1">
    <location>
        <begin position="140"/>
        <end position="161"/>
    </location>
</feature>
<keyword evidence="1" id="KW-0472">Membrane</keyword>
<sequence length="325" mass="34873">RYYATIARAALWPQPRAEAPAYAVWAVRIFVPATAAMVVLLAKWGLAWPLGILFVAGMMLMFLVIARMNAECGVFFYAPYWTVAGVLVGTFGLEAVGPQGLVVLGLAGAMLMAGPYESLIPFVTNALRISDRFGVRPGRAGVSMGGAWVLGLALTIPVVIWCSYDAGTSGADYAGFARRSFDGAIHLATAAGTTGELAHSEALSPLGRIAAMQINKQFWIAAAIGTGLVLLLGHLRLRFTWWPLHPVVLLGLASGRIGAMSFSFLVGWALKVLVTRFWGGKGYQQVKVAMIGVIAGEVLAGIGFWAGNYIAYEITDMAWLWYVPW</sequence>
<evidence type="ECO:0000259" key="2">
    <source>
        <dbReference type="Pfam" id="PF20580"/>
    </source>
</evidence>
<keyword evidence="1" id="KW-0812">Transmembrane</keyword>
<dbReference type="InterPro" id="IPR046711">
    <property type="entry name" value="DUF6784"/>
</dbReference>
<feature type="transmembrane region" description="Helical" evidence="1">
    <location>
        <begin position="21"/>
        <end position="40"/>
    </location>
</feature>
<feature type="non-terminal residue" evidence="4">
    <location>
        <position position="1"/>
    </location>
</feature>
<evidence type="ECO:0000256" key="1">
    <source>
        <dbReference type="SAM" id="Phobius"/>
    </source>
</evidence>
<organism evidence="4">
    <name type="scientific">marine sediment metagenome</name>
    <dbReference type="NCBI Taxonomy" id="412755"/>
    <lineage>
        <taxon>unclassified sequences</taxon>
        <taxon>metagenomes</taxon>
        <taxon>ecological metagenomes</taxon>
    </lineage>
</organism>
<name>A0A0F9CCV5_9ZZZZ</name>
<comment type="caution">
    <text evidence="4">The sequence shown here is derived from an EMBL/GenBank/DDBJ whole genome shotgun (WGS) entry which is preliminary data.</text>
</comment>
<feature type="domain" description="DUF6785" evidence="3">
    <location>
        <begin position="3"/>
        <end position="167"/>
    </location>
</feature>
<accession>A0A0F9CCV5</accession>
<gene>
    <name evidence="4" type="ORF">LCGC14_2681820</name>
</gene>
<feature type="transmembrane region" description="Helical" evidence="1">
    <location>
        <begin position="290"/>
        <end position="312"/>
    </location>
</feature>
<feature type="transmembrane region" description="Helical" evidence="1">
    <location>
        <begin position="46"/>
        <end position="66"/>
    </location>
</feature>
<dbReference type="InterPro" id="IPR046712">
    <property type="entry name" value="DUF6785"/>
</dbReference>
<keyword evidence="1" id="KW-1133">Transmembrane helix</keyword>
<evidence type="ECO:0000313" key="4">
    <source>
        <dbReference type="EMBL" id="KKK94541.1"/>
    </source>
</evidence>
<feature type="transmembrane region" description="Helical" evidence="1">
    <location>
        <begin position="247"/>
        <end position="270"/>
    </location>
</feature>
<dbReference type="AlphaFoldDB" id="A0A0F9CCV5"/>
<evidence type="ECO:0000259" key="3">
    <source>
        <dbReference type="Pfam" id="PF20581"/>
    </source>
</evidence>
<protein>
    <submittedName>
        <fullName evidence="4">Uncharacterized protein</fullName>
    </submittedName>
</protein>
<dbReference type="EMBL" id="LAZR01047298">
    <property type="protein sequence ID" value="KKK94541.1"/>
    <property type="molecule type" value="Genomic_DNA"/>
</dbReference>